<accession>A0A3Q3W472</accession>
<dbReference type="STRING" id="94237.ENSMMOP00000003254"/>
<feature type="transmembrane region" description="Helical" evidence="6">
    <location>
        <begin position="80"/>
        <end position="100"/>
    </location>
</feature>
<feature type="region of interest" description="Disordered" evidence="5">
    <location>
        <begin position="460"/>
        <end position="480"/>
    </location>
</feature>
<dbReference type="GO" id="GO:0022857">
    <property type="term" value="F:transmembrane transporter activity"/>
    <property type="evidence" value="ECO:0007669"/>
    <property type="project" value="InterPro"/>
</dbReference>
<dbReference type="Gene3D" id="1.20.1250.20">
    <property type="entry name" value="MFS general substrate transporter like domains"/>
    <property type="match status" value="2"/>
</dbReference>
<name>A0A3Q3W472_MOLML</name>
<dbReference type="InterPro" id="IPR011701">
    <property type="entry name" value="MFS"/>
</dbReference>
<organism evidence="7 8">
    <name type="scientific">Mola mola</name>
    <name type="common">Ocean sunfish</name>
    <name type="synonym">Tetraodon mola</name>
    <dbReference type="NCBI Taxonomy" id="94237"/>
    <lineage>
        <taxon>Eukaryota</taxon>
        <taxon>Metazoa</taxon>
        <taxon>Chordata</taxon>
        <taxon>Craniata</taxon>
        <taxon>Vertebrata</taxon>
        <taxon>Euteleostomi</taxon>
        <taxon>Actinopterygii</taxon>
        <taxon>Neopterygii</taxon>
        <taxon>Teleostei</taxon>
        <taxon>Neoteleostei</taxon>
        <taxon>Acanthomorphata</taxon>
        <taxon>Eupercaria</taxon>
        <taxon>Tetraodontiformes</taxon>
        <taxon>Molidae</taxon>
        <taxon>Mola</taxon>
    </lineage>
</organism>
<keyword evidence="2 6" id="KW-0812">Transmembrane</keyword>
<dbReference type="Pfam" id="PF07690">
    <property type="entry name" value="MFS_1"/>
    <property type="match status" value="1"/>
</dbReference>
<feature type="transmembrane region" description="Helical" evidence="6">
    <location>
        <begin position="135"/>
        <end position="156"/>
    </location>
</feature>
<feature type="transmembrane region" description="Helical" evidence="6">
    <location>
        <begin position="430"/>
        <end position="450"/>
    </location>
</feature>
<reference evidence="7" key="1">
    <citation type="submission" date="2025-08" db="UniProtKB">
        <authorList>
            <consortium name="Ensembl"/>
        </authorList>
    </citation>
    <scope>IDENTIFICATION</scope>
</reference>
<dbReference type="Ensembl" id="ENSMMOT00000003306.1">
    <property type="protein sequence ID" value="ENSMMOP00000003254.1"/>
    <property type="gene ID" value="ENSMMOG00000002607.1"/>
</dbReference>
<dbReference type="GO" id="GO:0016020">
    <property type="term" value="C:membrane"/>
    <property type="evidence" value="ECO:0007669"/>
    <property type="project" value="UniProtKB-SubCell"/>
</dbReference>
<dbReference type="Proteomes" id="UP000261620">
    <property type="component" value="Unplaced"/>
</dbReference>
<dbReference type="PANTHER" id="PTHR10924:SF6">
    <property type="entry name" value="SOLUTE CARRIER FAMILY 49 MEMBER A3"/>
    <property type="match status" value="1"/>
</dbReference>
<feature type="transmembrane region" description="Helical" evidence="6">
    <location>
        <begin position="258"/>
        <end position="280"/>
    </location>
</feature>
<evidence type="ECO:0000256" key="4">
    <source>
        <dbReference type="ARBA" id="ARBA00023136"/>
    </source>
</evidence>
<feature type="transmembrane region" description="Helical" evidence="6">
    <location>
        <begin position="203"/>
        <end position="225"/>
    </location>
</feature>
<feature type="transmembrane region" description="Helical" evidence="6">
    <location>
        <begin position="107"/>
        <end position="129"/>
    </location>
</feature>
<dbReference type="OMA" id="STICWTG"/>
<evidence type="ECO:0000313" key="8">
    <source>
        <dbReference type="Proteomes" id="UP000261620"/>
    </source>
</evidence>
<dbReference type="InterPro" id="IPR036259">
    <property type="entry name" value="MFS_trans_sf"/>
</dbReference>
<keyword evidence="8" id="KW-1185">Reference proteome</keyword>
<dbReference type="CDD" id="cd17399">
    <property type="entry name" value="MFS_MFSD7"/>
    <property type="match status" value="1"/>
</dbReference>
<keyword evidence="4 6" id="KW-0472">Membrane</keyword>
<protein>
    <submittedName>
        <fullName evidence="7">Uncharacterized protein</fullName>
    </submittedName>
</protein>
<dbReference type="PANTHER" id="PTHR10924">
    <property type="entry name" value="MAJOR FACILITATOR SUPERFAMILY PROTEIN-RELATED"/>
    <property type="match status" value="1"/>
</dbReference>
<proteinExistence type="predicted"/>
<comment type="subcellular location">
    <subcellularLocation>
        <location evidence="1">Membrane</location>
        <topology evidence="1">Multi-pass membrane protein</topology>
    </subcellularLocation>
</comment>
<feature type="transmembrane region" description="Helical" evidence="6">
    <location>
        <begin position="328"/>
        <end position="345"/>
    </location>
</feature>
<reference evidence="7" key="2">
    <citation type="submission" date="2025-09" db="UniProtKB">
        <authorList>
            <consortium name="Ensembl"/>
        </authorList>
    </citation>
    <scope>IDENTIFICATION</scope>
</reference>
<feature type="transmembrane region" description="Helical" evidence="6">
    <location>
        <begin position="351"/>
        <end position="370"/>
    </location>
</feature>
<evidence type="ECO:0000256" key="6">
    <source>
        <dbReference type="SAM" id="Phobius"/>
    </source>
</evidence>
<feature type="transmembrane region" description="Helical" evidence="6">
    <location>
        <begin position="40"/>
        <end position="60"/>
    </location>
</feature>
<dbReference type="SUPFAM" id="SSF103473">
    <property type="entry name" value="MFS general substrate transporter"/>
    <property type="match status" value="1"/>
</dbReference>
<keyword evidence="3 6" id="KW-1133">Transmembrane helix</keyword>
<evidence type="ECO:0000256" key="2">
    <source>
        <dbReference type="ARBA" id="ARBA00022692"/>
    </source>
</evidence>
<evidence type="ECO:0000313" key="7">
    <source>
        <dbReference type="Ensembl" id="ENSMMOP00000003254.1"/>
    </source>
</evidence>
<evidence type="ECO:0000256" key="1">
    <source>
        <dbReference type="ARBA" id="ARBA00004141"/>
    </source>
</evidence>
<evidence type="ECO:0000256" key="3">
    <source>
        <dbReference type="ARBA" id="ARBA00022989"/>
    </source>
</evidence>
<dbReference type="InterPro" id="IPR049680">
    <property type="entry name" value="FLVCR1-2_SLC49-like"/>
</dbReference>
<feature type="transmembrane region" description="Helical" evidence="6">
    <location>
        <begin position="292"/>
        <end position="316"/>
    </location>
</feature>
<dbReference type="AlphaFoldDB" id="A0A3Q3W472"/>
<sequence length="480" mass="52297">MEDYSGQSSEFRPASPAAPRTAAGAELENLVRFKVYKRRWFVLLVFCLLNCSNAMTWLTFAPVADQSAQYLMVSLEDINWLSVVFLVVAIPVSFVTTWMLDTLGLRVTIILGSWLNMLGALTRVCGTLPGQSSTVLFPVVMLGQTIGALAQPLIIFTPTKQAALWFPDNQRTTANVIATMSNPLGMLFANILSPMIVKTSTQIPTLLMIYAVPACITCFLATVGIRSSTPPTPPSASAELSSCEPFIQGIKLLLKNKAYLILLLCFGSFTAVYTCFSTLLEQILCVQGYTDDFAGICGALFILFGVTGAGALGCYVDKTKTFIEATKINMCTTVLACIAFTVVSLMQHQKIALAAICSVFGFFGSSFYPVAMELSVECSYPVGEATSTGLIFVSGQVQSFLYMVLLQGLASPLTEAPLSTCGTTVLSWRVPLLVMAGLLSLFTCSFVIFFHTPYRRLEAEERTPSQEYEQDAKRKKNYSK</sequence>
<evidence type="ECO:0000256" key="5">
    <source>
        <dbReference type="SAM" id="MobiDB-lite"/>
    </source>
</evidence>